<comment type="caution">
    <text evidence="2">The sequence shown here is derived from an EMBL/GenBank/DDBJ whole genome shotgun (WGS) entry which is preliminary data.</text>
</comment>
<dbReference type="OrthoDB" id="5625885at2"/>
<evidence type="ECO:0000313" key="3">
    <source>
        <dbReference type="Proteomes" id="UP000191980"/>
    </source>
</evidence>
<feature type="transmembrane region" description="Helical" evidence="1">
    <location>
        <begin position="38"/>
        <end position="60"/>
    </location>
</feature>
<keyword evidence="3" id="KW-1185">Reference proteome</keyword>
<dbReference type="RefSeq" id="WP_080521275.1">
    <property type="nucleotide sequence ID" value="NZ_LPUF01000001.1"/>
</dbReference>
<accession>A0A1V8M507</accession>
<name>A0A1V8M507_9GAMM</name>
<reference evidence="2 3" key="1">
    <citation type="submission" date="2015-12" db="EMBL/GenBank/DDBJ databases">
        <authorList>
            <person name="Shamseldin A."/>
            <person name="Moawad H."/>
            <person name="Abd El-Rahim W.M."/>
            <person name="Sadowsky M.J."/>
        </authorList>
    </citation>
    <scope>NUCLEOTIDE SEQUENCE [LARGE SCALE GENOMIC DNA]</scope>
    <source>
        <strain evidence="2 3">WF1</strain>
    </source>
</reference>
<gene>
    <name evidence="2" type="ORF">AU255_01725</name>
</gene>
<protein>
    <recommendedName>
        <fullName evidence="4">DUF2970 domain-containing protein</fullName>
    </recommendedName>
</protein>
<evidence type="ECO:0000256" key="1">
    <source>
        <dbReference type="SAM" id="Phobius"/>
    </source>
</evidence>
<evidence type="ECO:0008006" key="4">
    <source>
        <dbReference type="Google" id="ProtNLM"/>
    </source>
</evidence>
<proteinExistence type="predicted"/>
<sequence>MSKPTLKQVIQSVFAAAIGVQSKANRERDFEQGSLSSYLVVGAIATILFILSLVAIVAFIL</sequence>
<dbReference type="EMBL" id="LPUF01000001">
    <property type="protein sequence ID" value="OQK16650.1"/>
    <property type="molecule type" value="Genomic_DNA"/>
</dbReference>
<keyword evidence="1" id="KW-0472">Membrane</keyword>
<dbReference type="AlphaFoldDB" id="A0A1V8M507"/>
<evidence type="ECO:0000313" key="2">
    <source>
        <dbReference type="EMBL" id="OQK16650.1"/>
    </source>
</evidence>
<dbReference type="STRING" id="1420851.AU255_01725"/>
<dbReference type="InterPro" id="IPR021344">
    <property type="entry name" value="DUF2970"/>
</dbReference>
<dbReference type="Pfam" id="PF11174">
    <property type="entry name" value="DUF2970"/>
    <property type="match status" value="1"/>
</dbReference>
<dbReference type="Proteomes" id="UP000191980">
    <property type="component" value="Unassembled WGS sequence"/>
</dbReference>
<organism evidence="2 3">
    <name type="scientific">Methyloprofundus sedimenti</name>
    <dbReference type="NCBI Taxonomy" id="1420851"/>
    <lineage>
        <taxon>Bacteria</taxon>
        <taxon>Pseudomonadati</taxon>
        <taxon>Pseudomonadota</taxon>
        <taxon>Gammaproteobacteria</taxon>
        <taxon>Methylococcales</taxon>
        <taxon>Methylococcaceae</taxon>
        <taxon>Methyloprofundus</taxon>
    </lineage>
</organism>
<keyword evidence="1" id="KW-0812">Transmembrane</keyword>
<keyword evidence="1" id="KW-1133">Transmembrane helix</keyword>